<protein>
    <submittedName>
        <fullName evidence="2">Uncharacterized protein</fullName>
    </submittedName>
</protein>
<feature type="region of interest" description="Disordered" evidence="1">
    <location>
        <begin position="1"/>
        <end position="40"/>
    </location>
</feature>
<keyword evidence="3" id="KW-1185">Reference proteome</keyword>
<dbReference type="RefSeq" id="WP_209699283.1">
    <property type="nucleotide sequence ID" value="NZ_BAAAVU010000004.1"/>
</dbReference>
<comment type="caution">
    <text evidence="2">The sequence shown here is derived from an EMBL/GenBank/DDBJ whole genome shotgun (WGS) entry which is preliminary data.</text>
</comment>
<evidence type="ECO:0000313" key="3">
    <source>
        <dbReference type="Proteomes" id="UP000755585"/>
    </source>
</evidence>
<dbReference type="Proteomes" id="UP000755585">
    <property type="component" value="Unassembled WGS sequence"/>
</dbReference>
<organism evidence="2 3">
    <name type="scientific">Kribbella aluminosa</name>
    <dbReference type="NCBI Taxonomy" id="416017"/>
    <lineage>
        <taxon>Bacteria</taxon>
        <taxon>Bacillati</taxon>
        <taxon>Actinomycetota</taxon>
        <taxon>Actinomycetes</taxon>
        <taxon>Propionibacteriales</taxon>
        <taxon>Kribbellaceae</taxon>
        <taxon>Kribbella</taxon>
    </lineage>
</organism>
<feature type="compositionally biased region" description="Basic and acidic residues" evidence="1">
    <location>
        <begin position="1"/>
        <end position="15"/>
    </location>
</feature>
<gene>
    <name evidence="2" type="ORF">JOF29_007945</name>
</gene>
<evidence type="ECO:0000313" key="2">
    <source>
        <dbReference type="EMBL" id="MBP2356835.1"/>
    </source>
</evidence>
<reference evidence="2 3" key="1">
    <citation type="submission" date="2021-03" db="EMBL/GenBank/DDBJ databases">
        <title>Sequencing the genomes of 1000 actinobacteria strains.</title>
        <authorList>
            <person name="Klenk H.-P."/>
        </authorList>
    </citation>
    <scope>NUCLEOTIDE SEQUENCE [LARGE SCALE GENOMIC DNA]</scope>
    <source>
        <strain evidence="2 3">DSM 18824</strain>
    </source>
</reference>
<evidence type="ECO:0000256" key="1">
    <source>
        <dbReference type="SAM" id="MobiDB-lite"/>
    </source>
</evidence>
<name>A0ABS4UYW7_9ACTN</name>
<proteinExistence type="predicted"/>
<sequence length="139" mass="15214">MPPGEKKDGRPDAKEVAAPTRAATTSGPDGKLKSTVTPPWEPSAWFRGQIVRVATRTRLVALPYDGTTVVVVALRHAQPGSREDRTCDRCREYVPPMSAKFFCGAQHFRISGHVCGVMTFGLCDRCRRLEGLTMGQVTP</sequence>
<dbReference type="EMBL" id="JAGINT010000002">
    <property type="protein sequence ID" value="MBP2356835.1"/>
    <property type="molecule type" value="Genomic_DNA"/>
</dbReference>
<accession>A0ABS4UYW7</accession>